<proteinExistence type="predicted"/>
<keyword evidence="1" id="KW-1133">Transmembrane helix</keyword>
<sequence>MYYLNNKEFAIILILLIIIILQQYQIQKLTKKGTNTTFSNLNSSPTIQKSSPILLKSKNFFINLFTFTGRISRWRYFMTTILASPLPVIYIYYLESSPVTIFLGCKTLFDYIQTFLTLLLILLLTIIIISAKCRRWHDLGKSSNYIFANIFLSHLFIPYGFLFSEFIMLIVAGDDKTNKYGDPPDW</sequence>
<feature type="transmembrane region" description="Helical" evidence="1">
    <location>
        <begin position="76"/>
        <end position="94"/>
    </location>
</feature>
<dbReference type="Pfam" id="PF05656">
    <property type="entry name" value="DUF805"/>
    <property type="match status" value="1"/>
</dbReference>
<dbReference type="HOGENOM" id="CLU_1452830_0_0_9"/>
<keyword evidence="3" id="KW-1185">Reference proteome</keyword>
<keyword evidence="1" id="KW-0812">Transmembrane</keyword>
<keyword evidence="1" id="KW-0472">Membrane</keyword>
<dbReference type="EMBL" id="AECS01000037">
    <property type="protein sequence ID" value="EFQ04022.1"/>
    <property type="molecule type" value="Genomic_DNA"/>
</dbReference>
<evidence type="ECO:0000313" key="3">
    <source>
        <dbReference type="Proteomes" id="UP000003195"/>
    </source>
</evidence>
<evidence type="ECO:0000313" key="2">
    <source>
        <dbReference type="EMBL" id="EFQ04022.1"/>
    </source>
</evidence>
<feature type="transmembrane region" description="Helical" evidence="1">
    <location>
        <begin position="6"/>
        <end position="24"/>
    </location>
</feature>
<feature type="transmembrane region" description="Helical" evidence="1">
    <location>
        <begin position="114"/>
        <end position="133"/>
    </location>
</feature>
<accession>E2ZC35</accession>
<evidence type="ECO:0008006" key="4">
    <source>
        <dbReference type="Google" id="ProtNLM"/>
    </source>
</evidence>
<dbReference type="Proteomes" id="UP000003195">
    <property type="component" value="Unassembled WGS sequence"/>
</dbReference>
<dbReference type="InterPro" id="IPR008523">
    <property type="entry name" value="DUF805"/>
</dbReference>
<dbReference type="AlphaFoldDB" id="E2ZC35"/>
<dbReference type="PANTHER" id="PTHR34980:SF3">
    <property type="entry name" value="BLR8105 PROTEIN"/>
    <property type="match status" value="1"/>
</dbReference>
<dbReference type="RefSeq" id="WP_006942347.1">
    <property type="nucleotide sequence ID" value="NZ_GL538208.1"/>
</dbReference>
<name>E2ZC35_9FIRM</name>
<comment type="caution">
    <text evidence="2">The sequence shown here is derived from an EMBL/GenBank/DDBJ whole genome shotgun (WGS) entry which is preliminary data.</text>
</comment>
<organism evidence="2 3">
    <name type="scientific">Megasphaera micronuciformis F0359</name>
    <dbReference type="NCBI Taxonomy" id="706434"/>
    <lineage>
        <taxon>Bacteria</taxon>
        <taxon>Bacillati</taxon>
        <taxon>Bacillota</taxon>
        <taxon>Negativicutes</taxon>
        <taxon>Veillonellales</taxon>
        <taxon>Veillonellaceae</taxon>
        <taxon>Megasphaera</taxon>
    </lineage>
</organism>
<dbReference type="PANTHER" id="PTHR34980">
    <property type="entry name" value="INNER MEMBRANE PROTEIN-RELATED-RELATED"/>
    <property type="match status" value="1"/>
</dbReference>
<feature type="transmembrane region" description="Helical" evidence="1">
    <location>
        <begin position="145"/>
        <end position="172"/>
    </location>
</feature>
<gene>
    <name evidence="2" type="ORF">HMPREF9429_01205</name>
</gene>
<reference evidence="2 3" key="1">
    <citation type="submission" date="2010-08" db="EMBL/GenBank/DDBJ databases">
        <authorList>
            <person name="Weinstock G."/>
            <person name="Sodergren E."/>
            <person name="Clifton S."/>
            <person name="Fulton L."/>
            <person name="Fulton B."/>
            <person name="Courtney L."/>
            <person name="Fronick C."/>
            <person name="Harrison M."/>
            <person name="Strong C."/>
            <person name="Farmer C."/>
            <person name="Delahaunty K."/>
            <person name="Markovic C."/>
            <person name="Hall O."/>
            <person name="Minx P."/>
            <person name="Tomlinson C."/>
            <person name="Mitreva M."/>
            <person name="Hou S."/>
            <person name="Chen J."/>
            <person name="Wollam A."/>
            <person name="Pepin K.H."/>
            <person name="Johnson M."/>
            <person name="Bhonagiri V."/>
            <person name="Zhang X."/>
            <person name="Suruliraj S."/>
            <person name="Warren W."/>
            <person name="Chinwalla A."/>
            <person name="Mardis E.R."/>
            <person name="Wilson R.K."/>
        </authorList>
    </citation>
    <scope>NUCLEOTIDE SEQUENCE [LARGE SCALE GENOMIC DNA]</scope>
    <source>
        <strain evidence="2 3">F0359</strain>
    </source>
</reference>
<evidence type="ECO:0000256" key="1">
    <source>
        <dbReference type="SAM" id="Phobius"/>
    </source>
</evidence>
<protein>
    <recommendedName>
        <fullName evidence="4">DUF805 domain-containing protein</fullName>
    </recommendedName>
</protein>
<dbReference type="GO" id="GO:0005886">
    <property type="term" value="C:plasma membrane"/>
    <property type="evidence" value="ECO:0007669"/>
    <property type="project" value="TreeGrafter"/>
</dbReference>